<dbReference type="EMBL" id="HBEY01014820">
    <property type="protein sequence ID" value="CAD8603842.1"/>
    <property type="molecule type" value="Transcribed_RNA"/>
</dbReference>
<evidence type="ECO:0000256" key="1">
    <source>
        <dbReference type="SAM" id="SignalP"/>
    </source>
</evidence>
<feature type="signal peptide" evidence="1">
    <location>
        <begin position="1"/>
        <end position="24"/>
    </location>
</feature>
<evidence type="ECO:0000313" key="2">
    <source>
        <dbReference type="EMBL" id="CAD8603842.1"/>
    </source>
</evidence>
<protein>
    <submittedName>
        <fullName evidence="2">Uncharacterized protein</fullName>
    </submittedName>
</protein>
<dbReference type="AlphaFoldDB" id="A0A7S0Q0H0"/>
<proteinExistence type="predicted"/>
<name>A0A7S0Q0H0_9EUKA</name>
<reference evidence="2" key="1">
    <citation type="submission" date="2021-01" db="EMBL/GenBank/DDBJ databases">
        <authorList>
            <person name="Corre E."/>
            <person name="Pelletier E."/>
            <person name="Niang G."/>
            <person name="Scheremetjew M."/>
            <person name="Finn R."/>
            <person name="Kale V."/>
            <person name="Holt S."/>
            <person name="Cochrane G."/>
            <person name="Meng A."/>
            <person name="Brown T."/>
            <person name="Cohen L."/>
        </authorList>
    </citation>
    <scope>NUCLEOTIDE SEQUENCE</scope>
    <source>
        <strain evidence="2">PLY182g</strain>
    </source>
</reference>
<accession>A0A7S0Q0H0</accession>
<feature type="chain" id="PRO_5030940390" evidence="1">
    <location>
        <begin position="25"/>
        <end position="277"/>
    </location>
</feature>
<organism evidence="2">
    <name type="scientific">Coccolithus braarudii</name>
    <dbReference type="NCBI Taxonomy" id="221442"/>
    <lineage>
        <taxon>Eukaryota</taxon>
        <taxon>Haptista</taxon>
        <taxon>Haptophyta</taxon>
        <taxon>Prymnesiophyceae</taxon>
        <taxon>Coccolithales</taxon>
        <taxon>Coccolithaceae</taxon>
        <taxon>Coccolithus</taxon>
    </lineage>
</organism>
<gene>
    <name evidence="2" type="ORF">CPEL01642_LOCUS7177</name>
</gene>
<keyword evidence="1" id="KW-0732">Signal</keyword>
<sequence>MLPLLTSAALPLLTPGAVLPAAASDGLGVADGAIGDRFSVVSDGKVKQLTEIEARDVLTKKVEAATAAGKGLDVNRRGQFNEKALFSEDFYFKYGLRPTPEDLVVKREREGTPEIPYSPVQRRYNGYKKFEPRINAGLALYAGAYRSAIRDGDWAAVAALLEKGSRSSGNNAAGEGTGVAASELRSSCRAMGLFGNTVLQSENDNATTAINLLTRHLINELYFTMDDAAAAAQSKDQVAAKQAWTRGRDYINEYLYLVNLPISAKVGDKFAKLEADI</sequence>